<comment type="cofactor">
    <cofactor evidence="1">
        <name>FMN</name>
        <dbReference type="ChEBI" id="CHEBI:58210"/>
    </cofactor>
</comment>
<evidence type="ECO:0000256" key="6">
    <source>
        <dbReference type="ARBA" id="ARBA00022643"/>
    </source>
</evidence>
<evidence type="ECO:0000313" key="10">
    <source>
        <dbReference type="Proteomes" id="UP001162836"/>
    </source>
</evidence>
<reference evidence="9 10" key="1">
    <citation type="journal article" date="2023" name="Antonie Van Leeuwenhoek">
        <title>Unveiling the genomic potential of a novel thermostable glycoside hydrolases producing Neobacillus sedimentimangrovi UE25.</title>
        <authorList>
            <person name="Ejaz U."/>
            <person name="Saleem F."/>
            <person name="Rashid R."/>
            <person name="Hasan K.A."/>
            <person name="Syed M.N."/>
            <person name="Sohail M."/>
        </authorList>
    </citation>
    <scope>NUCLEOTIDE SEQUENCE [LARGE SCALE GENOMIC DNA]</scope>
    <source>
        <strain evidence="9 10">UE25</strain>
    </source>
</reference>
<evidence type="ECO:0000256" key="5">
    <source>
        <dbReference type="ARBA" id="ARBA00022630"/>
    </source>
</evidence>
<dbReference type="PANTHER" id="PTHR42809">
    <property type="entry name" value="FLAVODOXIN 2"/>
    <property type="match status" value="1"/>
</dbReference>
<dbReference type="Pfam" id="PF00258">
    <property type="entry name" value="Flavodoxin_1"/>
    <property type="match status" value="1"/>
</dbReference>
<comment type="caution">
    <text evidence="9">The sequence shown here is derived from an EMBL/GenBank/DDBJ whole genome shotgun (WGS) entry which is preliminary data.</text>
</comment>
<evidence type="ECO:0000259" key="8">
    <source>
        <dbReference type="PROSITE" id="PS50902"/>
    </source>
</evidence>
<evidence type="ECO:0000256" key="2">
    <source>
        <dbReference type="ARBA" id="ARBA00003297"/>
    </source>
</evidence>
<keyword evidence="5" id="KW-0285">Flavoprotein</keyword>
<organism evidence="9 10">
    <name type="scientific">Neobacillus sedimentimangrovi</name>
    <dbReference type="NCBI Taxonomy" id="2699460"/>
    <lineage>
        <taxon>Bacteria</taxon>
        <taxon>Bacillati</taxon>
        <taxon>Bacillota</taxon>
        <taxon>Bacilli</taxon>
        <taxon>Bacillales</taxon>
        <taxon>Bacillaceae</taxon>
        <taxon>Neobacillus</taxon>
    </lineage>
</organism>
<name>A0ABS8QIG2_9BACI</name>
<dbReference type="InterPro" id="IPR008254">
    <property type="entry name" value="Flavodoxin/NO_synth"/>
</dbReference>
<keyword evidence="6" id="KW-0288">FMN</keyword>
<dbReference type="Proteomes" id="UP001162836">
    <property type="component" value="Unassembled WGS sequence"/>
</dbReference>
<evidence type="ECO:0000313" key="9">
    <source>
        <dbReference type="EMBL" id="MCD4838621.1"/>
    </source>
</evidence>
<gene>
    <name evidence="9" type="ORF">LRS37_06995</name>
</gene>
<accession>A0ABS8QIG2</accession>
<comment type="similarity">
    <text evidence="3">Belongs to the flavodoxin family.</text>
</comment>
<evidence type="ECO:0000256" key="3">
    <source>
        <dbReference type="ARBA" id="ARBA00005267"/>
    </source>
</evidence>
<dbReference type="PROSITE" id="PS50902">
    <property type="entry name" value="FLAVODOXIN_LIKE"/>
    <property type="match status" value="1"/>
</dbReference>
<keyword evidence="4" id="KW-0813">Transport</keyword>
<dbReference type="PANTHER" id="PTHR42809:SF1">
    <property type="entry name" value="FLAVODOXIN 1"/>
    <property type="match status" value="1"/>
</dbReference>
<evidence type="ECO:0000256" key="4">
    <source>
        <dbReference type="ARBA" id="ARBA00022448"/>
    </source>
</evidence>
<proteinExistence type="inferred from homology"/>
<sequence length="154" mass="17698">MKIAIVYTSKTGNTKELVYLIRDIFIQRKVEVMVYRVEQFQDMAIDQFDAMIVATYTWGNGEIPYEMMNLYHAFETQNVKHVVTGVAGTGDSGYEQFCGAVDQLRDMLYVHTTLAATLKIEITPQSEDIKRCKKFVDLLLERVTQERLLSNTKA</sequence>
<keyword evidence="7" id="KW-0249">Electron transport</keyword>
<dbReference type="InterPro" id="IPR029039">
    <property type="entry name" value="Flavoprotein-like_sf"/>
</dbReference>
<dbReference type="EMBL" id="JAJODE010000014">
    <property type="protein sequence ID" value="MCD4838621.1"/>
    <property type="molecule type" value="Genomic_DNA"/>
</dbReference>
<comment type="function">
    <text evidence="2">Low-potential electron donor to a number of redox enzymes.</text>
</comment>
<evidence type="ECO:0000256" key="7">
    <source>
        <dbReference type="ARBA" id="ARBA00022982"/>
    </source>
</evidence>
<dbReference type="RefSeq" id="WP_231314646.1">
    <property type="nucleotide sequence ID" value="NZ_JAJODE010000014.1"/>
</dbReference>
<dbReference type="Gene3D" id="3.40.50.360">
    <property type="match status" value="1"/>
</dbReference>
<evidence type="ECO:0000256" key="1">
    <source>
        <dbReference type="ARBA" id="ARBA00001917"/>
    </source>
</evidence>
<feature type="domain" description="Flavodoxin-like" evidence="8">
    <location>
        <begin position="3"/>
        <end position="140"/>
    </location>
</feature>
<dbReference type="SUPFAM" id="SSF52218">
    <property type="entry name" value="Flavoproteins"/>
    <property type="match status" value="1"/>
</dbReference>
<protein>
    <submittedName>
        <fullName evidence="9">Flavodoxin domain-containing protein</fullName>
    </submittedName>
</protein>
<keyword evidence="10" id="KW-1185">Reference proteome</keyword>
<dbReference type="InterPro" id="IPR050619">
    <property type="entry name" value="Flavodoxin"/>
</dbReference>